<sequence length="67" mass="7165">MASASSALPAFQCFVVLQSLRLFAVRKISVSIFDGVSNGGALREICGFAGGFTGEKLRENEFCFLIS</sequence>
<reference evidence="1" key="1">
    <citation type="submission" date="2019-09" db="EMBL/GenBank/DDBJ databases">
        <authorList>
            <consortium name="PulseNet: The National Subtyping Network for Foodborne Disease Surveillance"/>
            <person name="Tarr C.L."/>
            <person name="Trees E."/>
            <person name="Katz L.S."/>
            <person name="Carleton-Romer H.A."/>
            <person name="Stroika S."/>
            <person name="Kucerova Z."/>
            <person name="Roache K.F."/>
            <person name="Sabol A.L."/>
            <person name="Besser J."/>
            <person name="Gerner-Smidt P."/>
        </authorList>
    </citation>
    <scope>NUCLEOTIDE SEQUENCE</scope>
    <source>
        <strain evidence="1">PNUSAS096893</strain>
    </source>
</reference>
<dbReference type="EMBL" id="AAKHMX010000014">
    <property type="protein sequence ID" value="ECR8304745.1"/>
    <property type="molecule type" value="Genomic_DNA"/>
</dbReference>
<name>A0A5Z3T912_SALER</name>
<evidence type="ECO:0000313" key="1">
    <source>
        <dbReference type="EMBL" id="ECR8304745.1"/>
    </source>
</evidence>
<comment type="caution">
    <text evidence="1">The sequence shown here is derived from an EMBL/GenBank/DDBJ whole genome shotgun (WGS) entry which is preliminary data.</text>
</comment>
<organism evidence="1">
    <name type="scientific">Salmonella enterica</name>
    <name type="common">Salmonella choleraesuis</name>
    <dbReference type="NCBI Taxonomy" id="28901"/>
    <lineage>
        <taxon>Bacteria</taxon>
        <taxon>Pseudomonadati</taxon>
        <taxon>Pseudomonadota</taxon>
        <taxon>Gammaproteobacteria</taxon>
        <taxon>Enterobacterales</taxon>
        <taxon>Enterobacteriaceae</taxon>
        <taxon>Salmonella</taxon>
    </lineage>
</organism>
<gene>
    <name evidence="1" type="ORF">F2D56_21605</name>
</gene>
<dbReference type="AlphaFoldDB" id="A0A5Z3T912"/>
<proteinExistence type="predicted"/>
<accession>A0A5Z3T912</accession>
<protein>
    <submittedName>
        <fullName evidence="1">Uncharacterized protein</fullName>
    </submittedName>
</protein>